<dbReference type="PANTHER" id="PTHR11609:SF5">
    <property type="entry name" value="PHOSPHORIBOSYLAMINOIMIDAZOLE CARBOXYLASE"/>
    <property type="match status" value="1"/>
</dbReference>
<dbReference type="GO" id="GO:0006189">
    <property type="term" value="P:'de novo' IMP biosynthetic process"/>
    <property type="evidence" value="ECO:0007669"/>
    <property type="project" value="UniProtKB-UniRule"/>
</dbReference>
<dbReference type="InterPro" id="IPR005875">
    <property type="entry name" value="PurK"/>
</dbReference>
<dbReference type="SUPFAM" id="SSF51246">
    <property type="entry name" value="Rudiment single hybrid motif"/>
    <property type="match status" value="1"/>
</dbReference>
<dbReference type="EMBL" id="LODL01000035">
    <property type="protein sequence ID" value="KXB29891.1"/>
    <property type="molecule type" value="Genomic_DNA"/>
</dbReference>
<dbReference type="Proteomes" id="UP000070186">
    <property type="component" value="Unassembled WGS sequence"/>
</dbReference>
<dbReference type="GO" id="GO:0005829">
    <property type="term" value="C:cytosol"/>
    <property type="evidence" value="ECO:0007669"/>
    <property type="project" value="TreeGrafter"/>
</dbReference>
<dbReference type="InterPro" id="IPR040686">
    <property type="entry name" value="PurK_C"/>
</dbReference>
<evidence type="ECO:0000256" key="6">
    <source>
        <dbReference type="RuleBase" id="RU361200"/>
    </source>
</evidence>
<dbReference type="SUPFAM" id="SSF56059">
    <property type="entry name" value="Glutathione synthetase ATP-binding domain-like"/>
    <property type="match status" value="1"/>
</dbReference>
<dbReference type="UniPathway" id="UPA00074">
    <property type="reaction ID" value="UER00942"/>
</dbReference>
<keyword evidence="3 5" id="KW-0658">Purine biosynthesis</keyword>
<gene>
    <name evidence="5 6" type="primary">purK</name>
    <name evidence="8" type="ORF">AT959_15900</name>
</gene>
<dbReference type="AlphaFoldDB" id="A0A133XG26"/>
<name>A0A133XG26_9RHOO</name>
<reference evidence="8 9" key="1">
    <citation type="submission" date="2015-12" db="EMBL/GenBank/DDBJ databases">
        <title>Nitrous oxide reduction kinetics distinguish bacteria harboring typical versus atypical NosZ.</title>
        <authorList>
            <person name="Yoon S."/>
            <person name="Nissen S."/>
            <person name="Park D."/>
            <person name="Sanford R.A."/>
            <person name="Loeffler F.E."/>
        </authorList>
    </citation>
    <scope>NUCLEOTIDE SEQUENCE [LARGE SCALE GENOMIC DNA]</scope>
    <source>
        <strain evidence="8 9">ATCC BAA-841</strain>
    </source>
</reference>
<dbReference type="Gene3D" id="3.30.1490.20">
    <property type="entry name" value="ATP-grasp fold, A domain"/>
    <property type="match status" value="1"/>
</dbReference>
<dbReference type="InterPro" id="IPR003135">
    <property type="entry name" value="ATP-grasp_carboxylate-amine"/>
</dbReference>
<keyword evidence="4 5" id="KW-0067">ATP-binding</keyword>
<dbReference type="SUPFAM" id="SSF52440">
    <property type="entry name" value="PreATP-grasp domain"/>
    <property type="match status" value="1"/>
</dbReference>
<evidence type="ECO:0000256" key="2">
    <source>
        <dbReference type="ARBA" id="ARBA00022741"/>
    </source>
</evidence>
<evidence type="ECO:0000256" key="3">
    <source>
        <dbReference type="ARBA" id="ARBA00022755"/>
    </source>
</evidence>
<comment type="function">
    <text evidence="6">Catalyzes the ATP-dependent conversion of 5-aminoimidazole ribonucleotide (AIR) and HCO(3)- to N5-carboxyaminoimidazole ribonucleotide (N5-CAIR).</text>
</comment>
<dbReference type="Pfam" id="PF22660">
    <property type="entry name" value="RS_preATP-grasp-like"/>
    <property type="match status" value="1"/>
</dbReference>
<keyword evidence="2 5" id="KW-0547">Nucleotide-binding</keyword>
<feature type="domain" description="ATP-grasp" evidence="7">
    <location>
        <begin position="108"/>
        <end position="292"/>
    </location>
</feature>
<evidence type="ECO:0000313" key="8">
    <source>
        <dbReference type="EMBL" id="KXB29891.1"/>
    </source>
</evidence>
<dbReference type="InterPro" id="IPR011054">
    <property type="entry name" value="Rudment_hybrid_motif"/>
</dbReference>
<protein>
    <recommendedName>
        <fullName evidence="5 6">N5-carboxyaminoimidazole ribonucleotide synthase</fullName>
        <shortName evidence="5 6">N5-CAIR synthase</shortName>
        <ecNumber evidence="5 6">6.3.4.18</ecNumber>
    </recommendedName>
    <alternativeName>
        <fullName evidence="5 6">5-(carboxyamino)imidazole ribonucleotide synthetase</fullName>
    </alternativeName>
</protein>
<organism evidence="8 9">
    <name type="scientific">Dechloromonas denitrificans</name>
    <dbReference type="NCBI Taxonomy" id="281362"/>
    <lineage>
        <taxon>Bacteria</taxon>
        <taxon>Pseudomonadati</taxon>
        <taxon>Pseudomonadota</taxon>
        <taxon>Betaproteobacteria</taxon>
        <taxon>Rhodocyclales</taxon>
        <taxon>Azonexaceae</taxon>
        <taxon>Dechloromonas</taxon>
    </lineage>
</organism>
<feature type="binding site" evidence="5">
    <location>
        <begin position="148"/>
        <end position="154"/>
    </location>
    <ligand>
        <name>ATP</name>
        <dbReference type="ChEBI" id="CHEBI:30616"/>
    </ligand>
</feature>
<dbReference type="FunFam" id="3.30.470.20:FF:000029">
    <property type="entry name" value="N5-carboxyaminoimidazole ribonucleotide synthase"/>
    <property type="match status" value="1"/>
</dbReference>
<sequence length="380" mass="41508">MILPPATLGMLGGGQLGRFFVTAAHEMGYQVWVLDPDKNSPAAQIAERHFCVSYDDYAALDEFANGCAAITTEFENVPAATLDYLAKFVPVRPSAAAVAICQNRIAEKSFLRDNGLPHGPFAAINCEDDIRNADLALFPAILKVARFGYDGKGQVTVNSREEALLAFGHFKGEHCVLEQRLTLDYEVSVVLARDEHGQVQCFPTGENQHTQGILDVSIVPARTTGCVRGDAEEVAARIAEKLGYIGTMGVEFFISRGQLIVNEMAPRPHNSGHYTIDACVTNQFEQQVRALCGLPLGEARAHSASVMVNLLGDLWYDGETYREPDWTKLYAIPNLKLHLYGKHHARPGRKMGHFTVIGDNAEAVQKTALAARAAIGIKDE</sequence>
<dbReference type="EC" id="6.3.4.18" evidence="5 6"/>
<dbReference type="HAMAP" id="MF_01928">
    <property type="entry name" value="PurK"/>
    <property type="match status" value="1"/>
</dbReference>
<evidence type="ECO:0000256" key="4">
    <source>
        <dbReference type="ARBA" id="ARBA00022840"/>
    </source>
</evidence>
<evidence type="ECO:0000256" key="1">
    <source>
        <dbReference type="ARBA" id="ARBA00022598"/>
    </source>
</evidence>
<dbReference type="Gene3D" id="3.30.470.20">
    <property type="entry name" value="ATP-grasp fold, B domain"/>
    <property type="match status" value="1"/>
</dbReference>
<comment type="similarity">
    <text evidence="5 6">Belongs to the PurK/PurT family.</text>
</comment>
<dbReference type="GO" id="GO:0005524">
    <property type="term" value="F:ATP binding"/>
    <property type="evidence" value="ECO:0007669"/>
    <property type="project" value="UniProtKB-UniRule"/>
</dbReference>
<dbReference type="InterPro" id="IPR016185">
    <property type="entry name" value="PreATP-grasp_dom_sf"/>
</dbReference>
<dbReference type="Pfam" id="PF17769">
    <property type="entry name" value="PurK_C"/>
    <property type="match status" value="1"/>
</dbReference>
<keyword evidence="1 5" id="KW-0436">Ligase</keyword>
<accession>A0A133XG26</accession>
<dbReference type="STRING" id="281362.AT959_15900"/>
<dbReference type="NCBIfam" id="NF004677">
    <property type="entry name" value="PRK06019.1-3"/>
    <property type="match status" value="1"/>
</dbReference>
<proteinExistence type="inferred from homology"/>
<feature type="binding site" evidence="5">
    <location>
        <position position="209"/>
    </location>
    <ligand>
        <name>ATP</name>
        <dbReference type="ChEBI" id="CHEBI:30616"/>
    </ligand>
</feature>
<dbReference type="InterPro" id="IPR013815">
    <property type="entry name" value="ATP_grasp_subdomain_1"/>
</dbReference>
<dbReference type="InterPro" id="IPR011761">
    <property type="entry name" value="ATP-grasp"/>
</dbReference>
<comment type="caution">
    <text evidence="8">The sequence shown here is derived from an EMBL/GenBank/DDBJ whole genome shotgun (WGS) entry which is preliminary data.</text>
</comment>
<feature type="binding site" evidence="5">
    <location>
        <begin position="262"/>
        <end position="263"/>
    </location>
    <ligand>
        <name>ATP</name>
        <dbReference type="ChEBI" id="CHEBI:30616"/>
    </ligand>
</feature>
<dbReference type="Pfam" id="PF02222">
    <property type="entry name" value="ATP-grasp"/>
    <property type="match status" value="1"/>
</dbReference>
<dbReference type="NCBIfam" id="NF004675">
    <property type="entry name" value="PRK06019.1-1"/>
    <property type="match status" value="1"/>
</dbReference>
<dbReference type="GO" id="GO:0034028">
    <property type="term" value="F:5-(carboxyamino)imidazole ribonucleotide synthase activity"/>
    <property type="evidence" value="ECO:0007669"/>
    <property type="project" value="UniProtKB-UniRule"/>
</dbReference>
<dbReference type="GO" id="GO:0004638">
    <property type="term" value="F:phosphoribosylaminoimidazole carboxylase activity"/>
    <property type="evidence" value="ECO:0007669"/>
    <property type="project" value="InterPro"/>
</dbReference>
<dbReference type="PROSITE" id="PS50975">
    <property type="entry name" value="ATP_GRASP"/>
    <property type="match status" value="1"/>
</dbReference>
<keyword evidence="9" id="KW-1185">Reference proteome</keyword>
<comment type="pathway">
    <text evidence="5 6">Purine metabolism; IMP biosynthesis via de novo pathway; 5-amino-1-(5-phospho-D-ribosyl)imidazole-4-carboxylate from 5-amino-1-(5-phospho-D-ribosyl)imidazole (N5-CAIR route): step 1/2.</text>
</comment>
<comment type="subunit">
    <text evidence="5 6">Homodimer.</text>
</comment>
<evidence type="ECO:0000256" key="5">
    <source>
        <dbReference type="HAMAP-Rule" id="MF_01928"/>
    </source>
</evidence>
<dbReference type="RefSeq" id="WP_066886408.1">
    <property type="nucleotide sequence ID" value="NZ_LODL01000035.1"/>
</dbReference>
<dbReference type="NCBIfam" id="NF004679">
    <property type="entry name" value="PRK06019.1-5"/>
    <property type="match status" value="1"/>
</dbReference>
<evidence type="ECO:0000259" key="7">
    <source>
        <dbReference type="PROSITE" id="PS50975"/>
    </source>
</evidence>
<dbReference type="PANTHER" id="PTHR11609">
    <property type="entry name" value="PURINE BIOSYNTHESIS PROTEIN 6/7, PUR6/7"/>
    <property type="match status" value="1"/>
</dbReference>
<dbReference type="InterPro" id="IPR054350">
    <property type="entry name" value="PurT/PurK_preATP-grasp"/>
</dbReference>
<feature type="binding site" evidence="5">
    <location>
        <position position="104"/>
    </location>
    <ligand>
        <name>ATP</name>
        <dbReference type="ChEBI" id="CHEBI:30616"/>
    </ligand>
</feature>
<comment type="function">
    <text evidence="5">Catalyzes the ATP-dependent conversion of 5-aminoimidazole ribonucleotide (AIR) and HCO(3)(-) to N5-carboxyaminoimidazole ribonucleotide (N5-CAIR).</text>
</comment>
<dbReference type="NCBIfam" id="TIGR01161">
    <property type="entry name" value="purK"/>
    <property type="match status" value="1"/>
</dbReference>
<evidence type="ECO:0000313" key="9">
    <source>
        <dbReference type="Proteomes" id="UP000070186"/>
    </source>
</evidence>
<dbReference type="NCBIfam" id="NF004676">
    <property type="entry name" value="PRK06019.1-2"/>
    <property type="match status" value="1"/>
</dbReference>
<feature type="binding site" evidence="5">
    <location>
        <position position="143"/>
    </location>
    <ligand>
        <name>ATP</name>
        <dbReference type="ChEBI" id="CHEBI:30616"/>
    </ligand>
</feature>
<comment type="catalytic activity">
    <reaction evidence="5 6">
        <text>5-amino-1-(5-phospho-beta-D-ribosyl)imidazole + hydrogencarbonate + ATP = 5-carboxyamino-1-(5-phospho-D-ribosyl)imidazole + ADP + phosphate + 2 H(+)</text>
        <dbReference type="Rhea" id="RHEA:19317"/>
        <dbReference type="ChEBI" id="CHEBI:15378"/>
        <dbReference type="ChEBI" id="CHEBI:17544"/>
        <dbReference type="ChEBI" id="CHEBI:30616"/>
        <dbReference type="ChEBI" id="CHEBI:43474"/>
        <dbReference type="ChEBI" id="CHEBI:58730"/>
        <dbReference type="ChEBI" id="CHEBI:137981"/>
        <dbReference type="ChEBI" id="CHEBI:456216"/>
        <dbReference type="EC" id="6.3.4.18"/>
    </reaction>
</comment>
<dbReference type="Gene3D" id="3.40.50.20">
    <property type="match status" value="1"/>
</dbReference>
<feature type="binding site" evidence="5">
    <location>
        <begin position="178"/>
        <end position="181"/>
    </location>
    <ligand>
        <name>ATP</name>
        <dbReference type="ChEBI" id="CHEBI:30616"/>
    </ligand>
</feature>
<dbReference type="GO" id="GO:0046872">
    <property type="term" value="F:metal ion binding"/>
    <property type="evidence" value="ECO:0007669"/>
    <property type="project" value="InterPro"/>
</dbReference>
<feature type="binding site" evidence="5">
    <location>
        <position position="186"/>
    </location>
    <ligand>
        <name>ATP</name>
        <dbReference type="ChEBI" id="CHEBI:30616"/>
    </ligand>
</feature>